<dbReference type="OrthoDB" id="1906110at2759"/>
<dbReference type="Gene3D" id="3.40.50.300">
    <property type="entry name" value="P-loop containing nucleotide triphosphate hydrolases"/>
    <property type="match status" value="1"/>
</dbReference>
<comment type="caution">
    <text evidence="1">The sequence shown here is derived from an EMBL/GenBank/DDBJ whole genome shotgun (WGS) entry which is preliminary data.</text>
</comment>
<keyword evidence="1" id="KW-0378">Hydrolase</keyword>
<proteinExistence type="predicted"/>
<dbReference type="Proteomes" id="UP000245207">
    <property type="component" value="Unassembled WGS sequence"/>
</dbReference>
<reference evidence="1 2" key="1">
    <citation type="journal article" date="2018" name="Mol. Plant">
        <title>The genome of Artemisia annua provides insight into the evolution of Asteraceae family and artemisinin biosynthesis.</title>
        <authorList>
            <person name="Shen Q."/>
            <person name="Zhang L."/>
            <person name="Liao Z."/>
            <person name="Wang S."/>
            <person name="Yan T."/>
            <person name="Shi P."/>
            <person name="Liu M."/>
            <person name="Fu X."/>
            <person name="Pan Q."/>
            <person name="Wang Y."/>
            <person name="Lv Z."/>
            <person name="Lu X."/>
            <person name="Zhang F."/>
            <person name="Jiang W."/>
            <person name="Ma Y."/>
            <person name="Chen M."/>
            <person name="Hao X."/>
            <person name="Li L."/>
            <person name="Tang Y."/>
            <person name="Lv G."/>
            <person name="Zhou Y."/>
            <person name="Sun X."/>
            <person name="Brodelius P.E."/>
            <person name="Rose J.K.C."/>
            <person name="Tang K."/>
        </authorList>
    </citation>
    <scope>NUCLEOTIDE SEQUENCE [LARGE SCALE GENOMIC DNA]</scope>
    <source>
        <strain evidence="2">cv. Huhao1</strain>
        <tissue evidence="1">Leaf</tissue>
    </source>
</reference>
<dbReference type="AlphaFoldDB" id="A0A2U1L1G9"/>
<name>A0A2U1L1G9_ARTAN</name>
<organism evidence="1 2">
    <name type="scientific">Artemisia annua</name>
    <name type="common">Sweet wormwood</name>
    <dbReference type="NCBI Taxonomy" id="35608"/>
    <lineage>
        <taxon>Eukaryota</taxon>
        <taxon>Viridiplantae</taxon>
        <taxon>Streptophyta</taxon>
        <taxon>Embryophyta</taxon>
        <taxon>Tracheophyta</taxon>
        <taxon>Spermatophyta</taxon>
        <taxon>Magnoliopsida</taxon>
        <taxon>eudicotyledons</taxon>
        <taxon>Gunneridae</taxon>
        <taxon>Pentapetalae</taxon>
        <taxon>asterids</taxon>
        <taxon>campanulids</taxon>
        <taxon>Asterales</taxon>
        <taxon>Asteraceae</taxon>
        <taxon>Asteroideae</taxon>
        <taxon>Anthemideae</taxon>
        <taxon>Artemisiinae</taxon>
        <taxon>Artemisia</taxon>
    </lineage>
</organism>
<gene>
    <name evidence="1" type="ORF">CTI12_AA540780</name>
</gene>
<dbReference type="STRING" id="35608.A0A2U1L1G9"/>
<dbReference type="EMBL" id="PKPP01012154">
    <property type="protein sequence ID" value="PWA42862.1"/>
    <property type="molecule type" value="Genomic_DNA"/>
</dbReference>
<protein>
    <submittedName>
        <fullName evidence="1">P-loop containing nucleoside triphosphate hydrolase</fullName>
    </submittedName>
</protein>
<dbReference type="SUPFAM" id="SSF52540">
    <property type="entry name" value="P-loop containing nucleoside triphosphate hydrolases"/>
    <property type="match status" value="1"/>
</dbReference>
<dbReference type="Pfam" id="PF13177">
    <property type="entry name" value="DNA_pol3_delta2"/>
    <property type="match status" value="1"/>
</dbReference>
<sequence length="141" mass="15358">MGKEPEDHPQFLHGCIPCNVCAPLYLFHGPYGTGKTSTVRVFAMALNCESNNKPCCTCKGCSRSLYTMDLCSGNRISGFEKIKTLLQNTSFAQRIPGLVGPSSFVSQLVNLGVTKPSLSGPSSFASYFSRQERSSVLDFLF</sequence>
<dbReference type="InterPro" id="IPR027417">
    <property type="entry name" value="P-loop_NTPase"/>
</dbReference>
<accession>A0A2U1L1G9</accession>
<dbReference type="GO" id="GO:0016787">
    <property type="term" value="F:hydrolase activity"/>
    <property type="evidence" value="ECO:0007669"/>
    <property type="project" value="UniProtKB-KW"/>
</dbReference>
<keyword evidence="2" id="KW-1185">Reference proteome</keyword>
<evidence type="ECO:0000313" key="2">
    <source>
        <dbReference type="Proteomes" id="UP000245207"/>
    </source>
</evidence>
<evidence type="ECO:0000313" key="1">
    <source>
        <dbReference type="EMBL" id="PWA42862.1"/>
    </source>
</evidence>